<evidence type="ECO:0000313" key="9">
    <source>
        <dbReference type="EMBL" id="MCD7450817.1"/>
    </source>
</evidence>
<dbReference type="InterPro" id="IPR003020">
    <property type="entry name" value="HCO3_transpt_euk"/>
</dbReference>
<keyword evidence="5 7" id="KW-0472">Membrane</keyword>
<evidence type="ECO:0000259" key="8">
    <source>
        <dbReference type="Pfam" id="PF00955"/>
    </source>
</evidence>
<dbReference type="Gene3D" id="1.10.287.570">
    <property type="entry name" value="Helical hairpin bin"/>
    <property type="match status" value="1"/>
</dbReference>
<evidence type="ECO:0000256" key="4">
    <source>
        <dbReference type="ARBA" id="ARBA00022989"/>
    </source>
</evidence>
<evidence type="ECO:0000256" key="5">
    <source>
        <dbReference type="ARBA" id="ARBA00023136"/>
    </source>
</evidence>
<feature type="transmembrane region" description="Helical" evidence="7">
    <location>
        <begin position="268"/>
        <end position="288"/>
    </location>
</feature>
<feature type="domain" description="Bicarbonate transporter-like transmembrane" evidence="8">
    <location>
        <begin position="8"/>
        <end position="126"/>
    </location>
</feature>
<gene>
    <name evidence="9" type="primary">BOR4_1</name>
    <name evidence="9" type="ORF">HAX54_008560</name>
</gene>
<dbReference type="Proteomes" id="UP000823775">
    <property type="component" value="Unassembled WGS sequence"/>
</dbReference>
<dbReference type="PANTHER" id="PTHR11453">
    <property type="entry name" value="ANION EXCHANGE PROTEIN"/>
    <property type="match status" value="1"/>
</dbReference>
<protein>
    <submittedName>
        <fullName evidence="9">Boron transporter 4</fullName>
    </submittedName>
</protein>
<evidence type="ECO:0000256" key="1">
    <source>
        <dbReference type="ARBA" id="ARBA00004141"/>
    </source>
</evidence>
<dbReference type="InterPro" id="IPR011531">
    <property type="entry name" value="HCO3_transpt-like_TM_dom"/>
</dbReference>
<sequence length="462" mass="50765">MKSRLGTPFKGISEDIRGRVSCYKQDWIAGIRSGIGILAPTTYIFFASALPVIAFGEQLSRDTDGSLSTVETLASTAICGIIHSILGGQPLMILGVAEPTIIMYSYLYKFAKGRKIWDRTFTWLGLDGFVSGQLSCRLPRSIFTFGLLYTALKSRKARSWWYGTGWIRSFIADYGVPLMVLAWSSTLSFIVPSKVPSGVPRTLYSPLQQESASLYHWTVIKDMGKVPPAYIFAAVIPAVMIAGLYFFDHSVASQLAQQKDFNLKNPSAYHYDILLLGFMTLLCGLIGLPPSNGVLPQSPMHTKSLAVLRNRQTHTKFGDADWKKMVESARESIGQKTSNSEIYGNMQAVFIEMNGSPISAVAKELEQLKEAIMKRESENANGEKSNGVFDPEKHIDAYLPVRVNEQRVSNLLQSLLVAASVGAMPVIKQENSKSGLSALVRIAPTVVHPTADTESSEEGITF</sequence>
<accession>A0ABS8RW18</accession>
<keyword evidence="4 7" id="KW-1133">Transmembrane helix</keyword>
<feature type="transmembrane region" description="Helical" evidence="7">
    <location>
        <begin position="165"/>
        <end position="191"/>
    </location>
</feature>
<comment type="caution">
    <text evidence="9">The sequence shown here is derived from an EMBL/GenBank/DDBJ whole genome shotgun (WGS) entry which is preliminary data.</text>
</comment>
<proteinExistence type="inferred from homology"/>
<evidence type="ECO:0000256" key="2">
    <source>
        <dbReference type="ARBA" id="ARBA00006262"/>
    </source>
</evidence>
<feature type="transmembrane region" description="Helical" evidence="7">
    <location>
        <begin position="92"/>
        <end position="111"/>
    </location>
</feature>
<evidence type="ECO:0000313" key="10">
    <source>
        <dbReference type="Proteomes" id="UP000823775"/>
    </source>
</evidence>
<reference evidence="9 10" key="1">
    <citation type="journal article" date="2021" name="BMC Genomics">
        <title>Datura genome reveals duplications of psychoactive alkaloid biosynthetic genes and high mutation rate following tissue culture.</title>
        <authorList>
            <person name="Rajewski A."/>
            <person name="Carter-House D."/>
            <person name="Stajich J."/>
            <person name="Litt A."/>
        </authorList>
    </citation>
    <scope>NUCLEOTIDE SEQUENCE [LARGE SCALE GENOMIC DNA]</scope>
    <source>
        <strain evidence="9">AR-01</strain>
    </source>
</reference>
<keyword evidence="10" id="KW-1185">Reference proteome</keyword>
<feature type="coiled-coil region" evidence="6">
    <location>
        <begin position="358"/>
        <end position="385"/>
    </location>
</feature>
<keyword evidence="6" id="KW-0175">Coiled coil</keyword>
<evidence type="ECO:0000256" key="3">
    <source>
        <dbReference type="ARBA" id="ARBA00022692"/>
    </source>
</evidence>
<name>A0ABS8RW18_DATST</name>
<dbReference type="EMBL" id="JACEIK010000145">
    <property type="protein sequence ID" value="MCD7450817.1"/>
    <property type="molecule type" value="Genomic_DNA"/>
</dbReference>
<keyword evidence="3 7" id="KW-0812">Transmembrane</keyword>
<comment type="similarity">
    <text evidence="2">Belongs to the anion exchanger (TC 2.A.31.3) family.</text>
</comment>
<feature type="transmembrane region" description="Helical" evidence="7">
    <location>
        <begin position="35"/>
        <end position="55"/>
    </location>
</feature>
<feature type="transmembrane region" description="Helical" evidence="7">
    <location>
        <begin position="229"/>
        <end position="247"/>
    </location>
</feature>
<dbReference type="PANTHER" id="PTHR11453:SF40">
    <property type="entry name" value="BORON TRANSPORTER 4-RELATED"/>
    <property type="match status" value="1"/>
</dbReference>
<evidence type="ECO:0000256" key="7">
    <source>
        <dbReference type="SAM" id="Phobius"/>
    </source>
</evidence>
<comment type="subcellular location">
    <subcellularLocation>
        <location evidence="1">Membrane</location>
        <topology evidence="1">Multi-pass membrane protein</topology>
    </subcellularLocation>
</comment>
<feature type="domain" description="Bicarbonate transporter-like transmembrane" evidence="8">
    <location>
        <begin position="142"/>
        <end position="312"/>
    </location>
</feature>
<evidence type="ECO:0000256" key="6">
    <source>
        <dbReference type="SAM" id="Coils"/>
    </source>
</evidence>
<organism evidence="9 10">
    <name type="scientific">Datura stramonium</name>
    <name type="common">Jimsonweed</name>
    <name type="synonym">Common thornapple</name>
    <dbReference type="NCBI Taxonomy" id="4076"/>
    <lineage>
        <taxon>Eukaryota</taxon>
        <taxon>Viridiplantae</taxon>
        <taxon>Streptophyta</taxon>
        <taxon>Embryophyta</taxon>
        <taxon>Tracheophyta</taxon>
        <taxon>Spermatophyta</taxon>
        <taxon>Magnoliopsida</taxon>
        <taxon>eudicotyledons</taxon>
        <taxon>Gunneridae</taxon>
        <taxon>Pentapetalae</taxon>
        <taxon>asterids</taxon>
        <taxon>lamiids</taxon>
        <taxon>Solanales</taxon>
        <taxon>Solanaceae</taxon>
        <taxon>Solanoideae</taxon>
        <taxon>Datureae</taxon>
        <taxon>Datura</taxon>
    </lineage>
</organism>
<dbReference type="Pfam" id="PF00955">
    <property type="entry name" value="HCO3_cotransp"/>
    <property type="match status" value="2"/>
</dbReference>